<protein>
    <recommendedName>
        <fullName evidence="2">CCHC-type domain-containing protein</fullName>
    </recommendedName>
</protein>
<evidence type="ECO:0000313" key="4">
    <source>
        <dbReference type="Proteomes" id="UP001281410"/>
    </source>
</evidence>
<dbReference type="AlphaFoldDB" id="A0AAE0AC28"/>
<dbReference type="GO" id="GO:0003676">
    <property type="term" value="F:nucleic acid binding"/>
    <property type="evidence" value="ECO:0007669"/>
    <property type="project" value="InterPro"/>
</dbReference>
<feature type="domain" description="CCHC-type" evidence="2">
    <location>
        <begin position="198"/>
        <end position="211"/>
    </location>
</feature>
<reference evidence="3" key="1">
    <citation type="journal article" date="2023" name="Plant J.">
        <title>Genome sequences and population genomics provide insights into the demographic history, inbreeding, and mutation load of two 'living fossil' tree species of Dipteronia.</title>
        <authorList>
            <person name="Feng Y."/>
            <person name="Comes H.P."/>
            <person name="Chen J."/>
            <person name="Zhu S."/>
            <person name="Lu R."/>
            <person name="Zhang X."/>
            <person name="Li P."/>
            <person name="Qiu J."/>
            <person name="Olsen K.M."/>
            <person name="Qiu Y."/>
        </authorList>
    </citation>
    <scope>NUCLEOTIDE SEQUENCE</scope>
    <source>
        <strain evidence="3">NBL</strain>
    </source>
</reference>
<dbReference type="PANTHER" id="PTHR31286">
    <property type="entry name" value="GLYCINE-RICH CELL WALL STRUCTURAL PROTEIN 1.8-LIKE"/>
    <property type="match status" value="1"/>
</dbReference>
<dbReference type="PROSITE" id="PS50158">
    <property type="entry name" value="ZF_CCHC"/>
    <property type="match status" value="1"/>
</dbReference>
<evidence type="ECO:0000259" key="2">
    <source>
        <dbReference type="PROSITE" id="PS50158"/>
    </source>
</evidence>
<evidence type="ECO:0000313" key="3">
    <source>
        <dbReference type="EMBL" id="KAK3210871.1"/>
    </source>
</evidence>
<dbReference type="EMBL" id="JANJYJ010000005">
    <property type="protein sequence ID" value="KAK3210871.1"/>
    <property type="molecule type" value="Genomic_DNA"/>
</dbReference>
<sequence>MTLLETEGHVQRLKEDLKIMGLKRMSLRLVWKVLTNKKINREVFMDVITKIWRVVDSVEIEATSKNLFTFYFRSEDDRHHMMTGGPWTFNGALIVLVELTGRGVVKGLSLSYADFWVQINRVPLLCQTEEIAWFLGEMIGAVSNTDMGMPGDWPGEFMRVRVMIDIGKPLHRCVRVDALGDVVETIMLLWYKRLLNHCFQCGRLGHSTSECLTNSDDNVPTGETNLPFEASLKATMPDWWWS</sequence>
<keyword evidence="1" id="KW-0862">Zinc</keyword>
<dbReference type="Proteomes" id="UP001281410">
    <property type="component" value="Unassembled WGS sequence"/>
</dbReference>
<dbReference type="InterPro" id="IPR001878">
    <property type="entry name" value="Znf_CCHC"/>
</dbReference>
<organism evidence="3 4">
    <name type="scientific">Dipteronia sinensis</name>
    <dbReference type="NCBI Taxonomy" id="43782"/>
    <lineage>
        <taxon>Eukaryota</taxon>
        <taxon>Viridiplantae</taxon>
        <taxon>Streptophyta</taxon>
        <taxon>Embryophyta</taxon>
        <taxon>Tracheophyta</taxon>
        <taxon>Spermatophyta</taxon>
        <taxon>Magnoliopsida</taxon>
        <taxon>eudicotyledons</taxon>
        <taxon>Gunneridae</taxon>
        <taxon>Pentapetalae</taxon>
        <taxon>rosids</taxon>
        <taxon>malvids</taxon>
        <taxon>Sapindales</taxon>
        <taxon>Sapindaceae</taxon>
        <taxon>Hippocastanoideae</taxon>
        <taxon>Acereae</taxon>
        <taxon>Dipteronia</taxon>
    </lineage>
</organism>
<keyword evidence="4" id="KW-1185">Reference proteome</keyword>
<gene>
    <name evidence="3" type="ORF">Dsin_015577</name>
</gene>
<evidence type="ECO:0000256" key="1">
    <source>
        <dbReference type="PROSITE-ProRule" id="PRU00047"/>
    </source>
</evidence>
<comment type="caution">
    <text evidence="3">The sequence shown here is derived from an EMBL/GenBank/DDBJ whole genome shotgun (WGS) entry which is preliminary data.</text>
</comment>
<keyword evidence="1" id="KW-0863">Zinc-finger</keyword>
<dbReference type="PANTHER" id="PTHR31286:SF167">
    <property type="entry name" value="OS09G0268800 PROTEIN"/>
    <property type="match status" value="1"/>
</dbReference>
<dbReference type="InterPro" id="IPR025558">
    <property type="entry name" value="DUF4283"/>
</dbReference>
<keyword evidence="1" id="KW-0479">Metal-binding</keyword>
<dbReference type="Pfam" id="PF14111">
    <property type="entry name" value="DUF4283"/>
    <property type="match status" value="1"/>
</dbReference>
<proteinExistence type="predicted"/>
<name>A0AAE0AC28_9ROSI</name>
<dbReference type="GO" id="GO:0008270">
    <property type="term" value="F:zinc ion binding"/>
    <property type="evidence" value="ECO:0007669"/>
    <property type="project" value="UniProtKB-KW"/>
</dbReference>
<accession>A0AAE0AC28</accession>
<dbReference type="InterPro" id="IPR040256">
    <property type="entry name" value="At4g02000-like"/>
</dbReference>